<dbReference type="GO" id="GO:0005524">
    <property type="term" value="F:ATP binding"/>
    <property type="evidence" value="ECO:0007669"/>
    <property type="project" value="UniProtKB-UniRule"/>
</dbReference>
<evidence type="ECO:0000313" key="25">
    <source>
        <dbReference type="EMBL" id="CAH9126514.1"/>
    </source>
</evidence>
<keyword evidence="7" id="KW-0723">Serine/threonine-protein kinase</keyword>
<keyword evidence="17" id="KW-0675">Receptor</keyword>
<dbReference type="SUPFAM" id="SSF56112">
    <property type="entry name" value="Protein kinase-like (PK-like)"/>
    <property type="match status" value="1"/>
</dbReference>
<evidence type="ECO:0000256" key="19">
    <source>
        <dbReference type="ARBA" id="ARBA00047899"/>
    </source>
</evidence>
<sequence>MTPSMAKIWSIFFFLLAWVSRIIFSTGDDFVYSGFTGDTIILDGVAEIKRNGVLKLTGDKSKIFGHAFYSKPINFKNSISGKAFTFSTAFAFGIVPEIANFGGHGLAFVISRTQGMEGVLPSQFLGLMNSTNLGKFSNHLFAVEFDTVQDLEFGDISENHVGVDINSLVSNASANATVSLQSGKKIQAWIDYDSSKNELNVALSLSSEKPNFSILSFPLDLSPIFEENMFVGFSASTGLLASSHYIYGWSFKINGKSQSLDLSSLPSLPPHPKKNHYMAMILSVSLSSLAFISTASLIVTCLVCRNKDLDVVEPWELEVGPHRFDYQELKIATRGFRDKDLLGFGGFGKVYKGILPNSGDQVAVKLINHDAKQGLREFVSEIASIGRLRHRNLVQLLGWCRRRGDLLLVYDFMPNGSLDKYLFGEPKAILSWEERFKIIKGVASGLLYLHEEWEKTVIHRDIKAGNVLLDSDMNGRLGDFGLAKLIERGENSGTTRVVGTLGYLAPELTKTGKPSTCSDVFAFGALLLEIVCGRRPIERKALPEEMILVDWVWEKWKEGTILEVVDPRMRGGGNYNVDEVVLVIKLGLMCSHNSPTQRPTMRRVAKYLEGDTMPPDTLVSADGYRPSNKGGIEFDKFLSPYPSSSNYENISTCSSIYNRD</sequence>
<dbReference type="Pfam" id="PF00069">
    <property type="entry name" value="Pkinase"/>
    <property type="match status" value="1"/>
</dbReference>
<evidence type="ECO:0000256" key="15">
    <source>
        <dbReference type="ARBA" id="ARBA00022989"/>
    </source>
</evidence>
<comment type="similarity">
    <text evidence="4">In the C-terminal section; belongs to the protein kinase superfamily. Ser/Thr protein kinase family.</text>
</comment>
<dbReference type="Pfam" id="PF00139">
    <property type="entry name" value="Lectin_legB"/>
    <property type="match status" value="1"/>
</dbReference>
<evidence type="ECO:0000256" key="23">
    <source>
        <dbReference type="SAM" id="SignalP"/>
    </source>
</evidence>
<evidence type="ECO:0000256" key="9">
    <source>
        <dbReference type="ARBA" id="ARBA00022692"/>
    </source>
</evidence>
<keyword evidence="15 22" id="KW-1133">Transmembrane helix</keyword>
<keyword evidence="12 21" id="KW-0547">Nucleotide-binding</keyword>
<dbReference type="GO" id="GO:0005886">
    <property type="term" value="C:plasma membrane"/>
    <property type="evidence" value="ECO:0007669"/>
    <property type="project" value="UniProtKB-SubCell"/>
</dbReference>
<dbReference type="InterPro" id="IPR008271">
    <property type="entry name" value="Ser/Thr_kinase_AS"/>
</dbReference>
<dbReference type="InterPro" id="IPR017441">
    <property type="entry name" value="Protein_kinase_ATP_BS"/>
</dbReference>
<dbReference type="Gene3D" id="2.60.120.200">
    <property type="match status" value="1"/>
</dbReference>
<protein>
    <recommendedName>
        <fullName evidence="5">non-specific serine/threonine protein kinase</fullName>
        <ecNumber evidence="5">2.7.11.1</ecNumber>
    </recommendedName>
</protein>
<dbReference type="EMBL" id="CAMAPF010000942">
    <property type="protein sequence ID" value="CAH9126514.1"/>
    <property type="molecule type" value="Genomic_DNA"/>
</dbReference>
<comment type="similarity">
    <text evidence="3">In the N-terminal section; belongs to the leguminous lectin family.</text>
</comment>
<gene>
    <name evidence="25" type="ORF">CEPIT_LOCUS27591</name>
</gene>
<comment type="catalytic activity">
    <reaction evidence="20">
        <text>L-seryl-[protein] + ATP = O-phospho-L-seryl-[protein] + ADP + H(+)</text>
        <dbReference type="Rhea" id="RHEA:17989"/>
        <dbReference type="Rhea" id="RHEA-COMP:9863"/>
        <dbReference type="Rhea" id="RHEA-COMP:11604"/>
        <dbReference type="ChEBI" id="CHEBI:15378"/>
        <dbReference type="ChEBI" id="CHEBI:29999"/>
        <dbReference type="ChEBI" id="CHEBI:30616"/>
        <dbReference type="ChEBI" id="CHEBI:83421"/>
        <dbReference type="ChEBI" id="CHEBI:456216"/>
        <dbReference type="EC" id="2.7.11.1"/>
    </reaction>
</comment>
<feature type="domain" description="Protein kinase" evidence="24">
    <location>
        <begin position="336"/>
        <end position="608"/>
    </location>
</feature>
<dbReference type="PROSITE" id="PS00108">
    <property type="entry name" value="PROTEIN_KINASE_ST"/>
    <property type="match status" value="1"/>
</dbReference>
<dbReference type="InterPro" id="IPR013320">
    <property type="entry name" value="ConA-like_dom_sf"/>
</dbReference>
<evidence type="ECO:0000256" key="17">
    <source>
        <dbReference type="ARBA" id="ARBA00023170"/>
    </source>
</evidence>
<comment type="caution">
    <text evidence="25">The sequence shown here is derived from an EMBL/GenBank/DDBJ whole genome shotgun (WGS) entry which is preliminary data.</text>
</comment>
<evidence type="ECO:0000256" key="7">
    <source>
        <dbReference type="ARBA" id="ARBA00022527"/>
    </source>
</evidence>
<evidence type="ECO:0000256" key="10">
    <source>
        <dbReference type="ARBA" id="ARBA00022729"/>
    </source>
</evidence>
<comment type="catalytic activity">
    <reaction evidence="19">
        <text>L-threonyl-[protein] + ATP = O-phospho-L-threonyl-[protein] + ADP + H(+)</text>
        <dbReference type="Rhea" id="RHEA:46608"/>
        <dbReference type="Rhea" id="RHEA-COMP:11060"/>
        <dbReference type="Rhea" id="RHEA-COMP:11605"/>
        <dbReference type="ChEBI" id="CHEBI:15378"/>
        <dbReference type="ChEBI" id="CHEBI:30013"/>
        <dbReference type="ChEBI" id="CHEBI:30616"/>
        <dbReference type="ChEBI" id="CHEBI:61977"/>
        <dbReference type="ChEBI" id="CHEBI:456216"/>
        <dbReference type="EC" id="2.7.11.1"/>
    </reaction>
</comment>
<dbReference type="GO" id="GO:0004674">
    <property type="term" value="F:protein serine/threonine kinase activity"/>
    <property type="evidence" value="ECO:0007669"/>
    <property type="project" value="UniProtKB-KW"/>
</dbReference>
<feature type="transmembrane region" description="Helical" evidence="22">
    <location>
        <begin position="277"/>
        <end position="299"/>
    </location>
</feature>
<dbReference type="FunFam" id="1.10.510.10:FF:000108">
    <property type="entry name" value="L-type lectin-domain containing receptor kinase S.4"/>
    <property type="match status" value="1"/>
</dbReference>
<dbReference type="CDD" id="cd14066">
    <property type="entry name" value="STKc_IRAK"/>
    <property type="match status" value="1"/>
</dbReference>
<dbReference type="PROSITE" id="PS50011">
    <property type="entry name" value="PROTEIN_KINASE_DOM"/>
    <property type="match status" value="1"/>
</dbReference>
<evidence type="ECO:0000256" key="1">
    <source>
        <dbReference type="ARBA" id="ARBA00004236"/>
    </source>
</evidence>
<dbReference type="Proteomes" id="UP001152523">
    <property type="component" value="Unassembled WGS sequence"/>
</dbReference>
<dbReference type="PANTHER" id="PTHR27007">
    <property type="match status" value="1"/>
</dbReference>
<evidence type="ECO:0000313" key="26">
    <source>
        <dbReference type="Proteomes" id="UP001152523"/>
    </source>
</evidence>
<evidence type="ECO:0000256" key="11">
    <source>
        <dbReference type="ARBA" id="ARBA00022734"/>
    </source>
</evidence>
<keyword evidence="10 23" id="KW-0732">Signal</keyword>
<keyword evidence="11" id="KW-0430">Lectin</keyword>
<dbReference type="GO" id="GO:0030246">
    <property type="term" value="F:carbohydrate binding"/>
    <property type="evidence" value="ECO:0007669"/>
    <property type="project" value="UniProtKB-KW"/>
</dbReference>
<evidence type="ECO:0000256" key="2">
    <source>
        <dbReference type="ARBA" id="ARBA00004479"/>
    </source>
</evidence>
<feature type="binding site" evidence="21">
    <location>
        <position position="365"/>
    </location>
    <ligand>
        <name>ATP</name>
        <dbReference type="ChEBI" id="CHEBI:30616"/>
    </ligand>
</feature>
<feature type="chain" id="PRO_5043829973" description="non-specific serine/threonine protein kinase" evidence="23">
    <location>
        <begin position="28"/>
        <end position="660"/>
    </location>
</feature>
<evidence type="ECO:0000256" key="12">
    <source>
        <dbReference type="ARBA" id="ARBA00022741"/>
    </source>
</evidence>
<proteinExistence type="inferred from homology"/>
<dbReference type="CDD" id="cd06899">
    <property type="entry name" value="lectin_legume_LecRK_Arcelin_ConA"/>
    <property type="match status" value="1"/>
</dbReference>
<dbReference type="SUPFAM" id="SSF49899">
    <property type="entry name" value="Concanavalin A-like lectins/glucanases"/>
    <property type="match status" value="1"/>
</dbReference>
<dbReference type="GO" id="GO:0002229">
    <property type="term" value="P:defense response to oomycetes"/>
    <property type="evidence" value="ECO:0007669"/>
    <property type="project" value="UniProtKB-ARBA"/>
</dbReference>
<reference evidence="25" key="1">
    <citation type="submission" date="2022-07" db="EMBL/GenBank/DDBJ databases">
        <authorList>
            <person name="Macas J."/>
            <person name="Novak P."/>
            <person name="Neumann P."/>
        </authorList>
    </citation>
    <scope>NUCLEOTIDE SEQUENCE</scope>
</reference>
<name>A0AAV0ETK4_9ASTE</name>
<evidence type="ECO:0000256" key="3">
    <source>
        <dbReference type="ARBA" id="ARBA00008536"/>
    </source>
</evidence>
<keyword evidence="16 22" id="KW-0472">Membrane</keyword>
<evidence type="ECO:0000256" key="16">
    <source>
        <dbReference type="ARBA" id="ARBA00023136"/>
    </source>
</evidence>
<dbReference type="Gene3D" id="3.30.200.20">
    <property type="entry name" value="Phosphorylase Kinase, domain 1"/>
    <property type="match status" value="1"/>
</dbReference>
<keyword evidence="13" id="KW-0418">Kinase</keyword>
<dbReference type="GO" id="GO:0042742">
    <property type="term" value="P:defense response to bacterium"/>
    <property type="evidence" value="ECO:0007669"/>
    <property type="project" value="UniProtKB-ARBA"/>
</dbReference>
<evidence type="ECO:0000256" key="6">
    <source>
        <dbReference type="ARBA" id="ARBA00022475"/>
    </source>
</evidence>
<evidence type="ECO:0000256" key="5">
    <source>
        <dbReference type="ARBA" id="ARBA00012513"/>
    </source>
</evidence>
<keyword evidence="26" id="KW-1185">Reference proteome</keyword>
<comment type="subcellular location">
    <subcellularLocation>
        <location evidence="1">Cell membrane</location>
    </subcellularLocation>
    <subcellularLocation>
        <location evidence="2">Membrane</location>
        <topology evidence="2">Single-pass type I membrane protein</topology>
    </subcellularLocation>
</comment>
<keyword evidence="9 22" id="KW-0812">Transmembrane</keyword>
<evidence type="ECO:0000256" key="20">
    <source>
        <dbReference type="ARBA" id="ARBA00048679"/>
    </source>
</evidence>
<dbReference type="Gene3D" id="1.10.510.10">
    <property type="entry name" value="Transferase(Phosphotransferase) domain 1"/>
    <property type="match status" value="1"/>
</dbReference>
<evidence type="ECO:0000256" key="4">
    <source>
        <dbReference type="ARBA" id="ARBA00010217"/>
    </source>
</evidence>
<evidence type="ECO:0000256" key="8">
    <source>
        <dbReference type="ARBA" id="ARBA00022679"/>
    </source>
</evidence>
<organism evidence="25 26">
    <name type="scientific">Cuscuta epithymum</name>
    <dbReference type="NCBI Taxonomy" id="186058"/>
    <lineage>
        <taxon>Eukaryota</taxon>
        <taxon>Viridiplantae</taxon>
        <taxon>Streptophyta</taxon>
        <taxon>Embryophyta</taxon>
        <taxon>Tracheophyta</taxon>
        <taxon>Spermatophyta</taxon>
        <taxon>Magnoliopsida</taxon>
        <taxon>eudicotyledons</taxon>
        <taxon>Gunneridae</taxon>
        <taxon>Pentapetalae</taxon>
        <taxon>asterids</taxon>
        <taxon>lamiids</taxon>
        <taxon>Solanales</taxon>
        <taxon>Convolvulaceae</taxon>
        <taxon>Cuscuteae</taxon>
        <taxon>Cuscuta</taxon>
        <taxon>Cuscuta subgen. Cuscuta</taxon>
    </lineage>
</organism>
<evidence type="ECO:0000256" key="22">
    <source>
        <dbReference type="SAM" id="Phobius"/>
    </source>
</evidence>
<keyword evidence="18" id="KW-0325">Glycoprotein</keyword>
<dbReference type="InterPro" id="IPR001220">
    <property type="entry name" value="Legume_lectin_dom"/>
</dbReference>
<keyword evidence="14 21" id="KW-0067">ATP-binding</keyword>
<evidence type="ECO:0000256" key="14">
    <source>
        <dbReference type="ARBA" id="ARBA00022840"/>
    </source>
</evidence>
<evidence type="ECO:0000256" key="13">
    <source>
        <dbReference type="ARBA" id="ARBA00022777"/>
    </source>
</evidence>
<dbReference type="AlphaFoldDB" id="A0AAV0ETK4"/>
<keyword evidence="6" id="KW-1003">Cell membrane</keyword>
<feature type="signal peptide" evidence="23">
    <location>
        <begin position="1"/>
        <end position="27"/>
    </location>
</feature>
<dbReference type="PROSITE" id="PS00107">
    <property type="entry name" value="PROTEIN_KINASE_ATP"/>
    <property type="match status" value="1"/>
</dbReference>
<dbReference type="SMART" id="SM00220">
    <property type="entry name" value="S_TKc"/>
    <property type="match status" value="1"/>
</dbReference>
<evidence type="ECO:0000256" key="21">
    <source>
        <dbReference type="PROSITE-ProRule" id="PRU10141"/>
    </source>
</evidence>
<dbReference type="InterPro" id="IPR000719">
    <property type="entry name" value="Prot_kinase_dom"/>
</dbReference>
<dbReference type="InterPro" id="IPR050528">
    <property type="entry name" value="L-type_Lectin-RKs"/>
</dbReference>
<accession>A0AAV0ETK4</accession>
<dbReference type="FunFam" id="2.60.120.200:FF:000086">
    <property type="entry name" value="L-type lectin-domain containing receptor kinase S.4"/>
    <property type="match status" value="1"/>
</dbReference>
<evidence type="ECO:0000259" key="24">
    <source>
        <dbReference type="PROSITE" id="PS50011"/>
    </source>
</evidence>
<evidence type="ECO:0000256" key="18">
    <source>
        <dbReference type="ARBA" id="ARBA00023180"/>
    </source>
</evidence>
<keyword evidence="8" id="KW-0808">Transferase</keyword>
<dbReference type="EC" id="2.7.11.1" evidence="5"/>
<dbReference type="FunFam" id="3.30.200.20:FF:000423">
    <property type="entry name" value="L-type lectin-domain containing receptor kinase S.1"/>
    <property type="match status" value="1"/>
</dbReference>
<dbReference type="InterPro" id="IPR011009">
    <property type="entry name" value="Kinase-like_dom_sf"/>
</dbReference>